<organism evidence="3 4">
    <name type="scientific">Acanthoscelides obtectus</name>
    <name type="common">Bean weevil</name>
    <name type="synonym">Bruchus obtectus</name>
    <dbReference type="NCBI Taxonomy" id="200917"/>
    <lineage>
        <taxon>Eukaryota</taxon>
        <taxon>Metazoa</taxon>
        <taxon>Ecdysozoa</taxon>
        <taxon>Arthropoda</taxon>
        <taxon>Hexapoda</taxon>
        <taxon>Insecta</taxon>
        <taxon>Pterygota</taxon>
        <taxon>Neoptera</taxon>
        <taxon>Endopterygota</taxon>
        <taxon>Coleoptera</taxon>
        <taxon>Polyphaga</taxon>
        <taxon>Cucujiformia</taxon>
        <taxon>Chrysomeloidea</taxon>
        <taxon>Chrysomelidae</taxon>
        <taxon>Bruchinae</taxon>
        <taxon>Bruchini</taxon>
        <taxon>Acanthoscelides</taxon>
    </lineage>
</organism>
<proteinExistence type="inferred from homology"/>
<dbReference type="SMART" id="SM00427">
    <property type="entry name" value="H2B"/>
    <property type="match status" value="1"/>
</dbReference>
<dbReference type="GO" id="GO:0030527">
    <property type="term" value="F:structural constituent of chromatin"/>
    <property type="evidence" value="ECO:0007669"/>
    <property type="project" value="InterPro"/>
</dbReference>
<accession>A0A9P0KDZ1</accession>
<dbReference type="PRINTS" id="PR00621">
    <property type="entry name" value="HISTONEH2B"/>
</dbReference>
<dbReference type="OrthoDB" id="6754682at2759"/>
<reference evidence="3" key="1">
    <citation type="submission" date="2022-03" db="EMBL/GenBank/DDBJ databases">
        <authorList>
            <person name="Sayadi A."/>
        </authorList>
    </citation>
    <scope>NUCLEOTIDE SEQUENCE</scope>
</reference>
<dbReference type="Pfam" id="PF00125">
    <property type="entry name" value="Histone"/>
    <property type="match status" value="1"/>
</dbReference>
<evidence type="ECO:0000259" key="2">
    <source>
        <dbReference type="Pfam" id="PF00125"/>
    </source>
</evidence>
<dbReference type="SUPFAM" id="SSF47113">
    <property type="entry name" value="Histone-fold"/>
    <property type="match status" value="1"/>
</dbReference>
<dbReference type="AlphaFoldDB" id="A0A9P0KDZ1"/>
<dbReference type="InterPro" id="IPR009072">
    <property type="entry name" value="Histone-fold"/>
</dbReference>
<evidence type="ECO:0000256" key="1">
    <source>
        <dbReference type="ARBA" id="ARBA00006846"/>
    </source>
</evidence>
<protein>
    <recommendedName>
        <fullName evidence="2">Core Histone H2A/H2B/H3 domain-containing protein</fullName>
    </recommendedName>
</protein>
<keyword evidence="4" id="KW-1185">Reference proteome</keyword>
<comment type="caution">
    <text evidence="3">The sequence shown here is derived from an EMBL/GenBank/DDBJ whole genome shotgun (WGS) entry which is preliminary data.</text>
</comment>
<name>A0A9P0KDZ1_ACAOB</name>
<sequence length="64" mass="7321">MNSFVDDLFERVAVEAAHLARYRKKTEITDEDIQLAIRLLLPPGLAKNVTFEASRAVTSYRKLE</sequence>
<dbReference type="GO" id="GO:0000786">
    <property type="term" value="C:nucleosome"/>
    <property type="evidence" value="ECO:0007669"/>
    <property type="project" value="InterPro"/>
</dbReference>
<gene>
    <name evidence="3" type="ORF">ACAOBT_LOCUS10592</name>
</gene>
<dbReference type="Gene3D" id="1.10.20.10">
    <property type="entry name" value="Histone, subunit A"/>
    <property type="match status" value="1"/>
</dbReference>
<comment type="similarity">
    <text evidence="1">Belongs to the histone H2B family.</text>
</comment>
<dbReference type="InterPro" id="IPR007125">
    <property type="entry name" value="H2A/H2B/H3"/>
</dbReference>
<feature type="domain" description="Core Histone H2A/H2B/H3" evidence="2">
    <location>
        <begin position="1"/>
        <end position="39"/>
    </location>
</feature>
<evidence type="ECO:0000313" key="4">
    <source>
        <dbReference type="Proteomes" id="UP001152888"/>
    </source>
</evidence>
<dbReference type="PANTHER" id="PTHR23428">
    <property type="entry name" value="HISTONE H2B"/>
    <property type="match status" value="1"/>
</dbReference>
<dbReference type="InterPro" id="IPR000558">
    <property type="entry name" value="Histone_H2B"/>
</dbReference>
<dbReference type="GO" id="GO:0046982">
    <property type="term" value="F:protein heterodimerization activity"/>
    <property type="evidence" value="ECO:0007669"/>
    <property type="project" value="InterPro"/>
</dbReference>
<dbReference type="Proteomes" id="UP001152888">
    <property type="component" value="Unassembled WGS sequence"/>
</dbReference>
<evidence type="ECO:0000313" key="3">
    <source>
        <dbReference type="EMBL" id="CAH1973516.1"/>
    </source>
</evidence>
<dbReference type="GO" id="GO:0003677">
    <property type="term" value="F:DNA binding"/>
    <property type="evidence" value="ECO:0007669"/>
    <property type="project" value="InterPro"/>
</dbReference>
<dbReference type="EMBL" id="CAKOFQ010006810">
    <property type="protein sequence ID" value="CAH1973516.1"/>
    <property type="molecule type" value="Genomic_DNA"/>
</dbReference>